<feature type="region of interest" description="Disordered" evidence="1">
    <location>
        <begin position="39"/>
        <end position="112"/>
    </location>
</feature>
<evidence type="ECO:0000313" key="3">
    <source>
        <dbReference type="Proteomes" id="UP000662637"/>
    </source>
</evidence>
<gene>
    <name evidence="2" type="ORF">GHT09_002420</name>
</gene>
<sequence length="112" mass="12368">MDTVFDGEAVDPVTGEIYQFNSKTGARKWKDPLKQMPKWTEPSLQGAAAAAGWEPARSISKEGDWPSGKAPAQDSGLSYRSKDVKLDTRRTEAQPSQEGLSSNRKPESKREE</sequence>
<dbReference type="EMBL" id="WJEC01000098">
    <property type="protein sequence ID" value="KAF7485842.1"/>
    <property type="molecule type" value="Genomic_DNA"/>
</dbReference>
<evidence type="ECO:0008006" key="4">
    <source>
        <dbReference type="Google" id="ProtNLM"/>
    </source>
</evidence>
<protein>
    <recommendedName>
        <fullName evidence="4">WW domain-containing protein</fullName>
    </recommendedName>
</protein>
<dbReference type="Proteomes" id="UP000662637">
    <property type="component" value="Unassembled WGS sequence"/>
</dbReference>
<comment type="caution">
    <text evidence="2">The sequence shown here is derived from an EMBL/GenBank/DDBJ whole genome shotgun (WGS) entry which is preliminary data.</text>
</comment>
<dbReference type="AlphaFoldDB" id="A0A834QXX1"/>
<proteinExistence type="predicted"/>
<organism evidence="2 3">
    <name type="scientific">Marmota monax</name>
    <name type="common">Woodchuck</name>
    <dbReference type="NCBI Taxonomy" id="9995"/>
    <lineage>
        <taxon>Eukaryota</taxon>
        <taxon>Metazoa</taxon>
        <taxon>Chordata</taxon>
        <taxon>Craniata</taxon>
        <taxon>Vertebrata</taxon>
        <taxon>Euteleostomi</taxon>
        <taxon>Mammalia</taxon>
        <taxon>Eutheria</taxon>
        <taxon>Euarchontoglires</taxon>
        <taxon>Glires</taxon>
        <taxon>Rodentia</taxon>
        <taxon>Sciuromorpha</taxon>
        <taxon>Sciuridae</taxon>
        <taxon>Xerinae</taxon>
        <taxon>Marmotini</taxon>
        <taxon>Marmota</taxon>
    </lineage>
</organism>
<feature type="compositionally biased region" description="Basic and acidic residues" evidence="1">
    <location>
        <begin position="80"/>
        <end position="92"/>
    </location>
</feature>
<evidence type="ECO:0000313" key="2">
    <source>
        <dbReference type="EMBL" id="KAF7485842.1"/>
    </source>
</evidence>
<accession>A0A834QXX1</accession>
<name>A0A834QXX1_MARMO</name>
<reference evidence="2" key="1">
    <citation type="submission" date="2020-08" db="EMBL/GenBank/DDBJ databases">
        <authorList>
            <person name="Shumante A."/>
            <person name="Zimin A.V."/>
            <person name="Puiu D."/>
            <person name="Salzberg S.L."/>
        </authorList>
    </citation>
    <scope>NUCLEOTIDE SEQUENCE</scope>
    <source>
        <strain evidence="2">WC2-LM</strain>
        <tissue evidence="2">Liver</tissue>
    </source>
</reference>
<feature type="compositionally biased region" description="Polar residues" evidence="1">
    <location>
        <begin position="93"/>
        <end position="103"/>
    </location>
</feature>
<evidence type="ECO:0000256" key="1">
    <source>
        <dbReference type="SAM" id="MobiDB-lite"/>
    </source>
</evidence>